<evidence type="ECO:0000313" key="2">
    <source>
        <dbReference type="Proteomes" id="UP000199513"/>
    </source>
</evidence>
<evidence type="ECO:0000313" key="1">
    <source>
        <dbReference type="EMBL" id="SFF09359.1"/>
    </source>
</evidence>
<protein>
    <submittedName>
        <fullName evidence="1">Uncharacterized protein</fullName>
    </submittedName>
</protein>
<proteinExistence type="predicted"/>
<dbReference type="EMBL" id="FONY01000015">
    <property type="protein sequence ID" value="SFF09359.1"/>
    <property type="molecule type" value="Genomic_DNA"/>
</dbReference>
<reference evidence="1 2" key="1">
    <citation type="submission" date="2016-10" db="EMBL/GenBank/DDBJ databases">
        <authorList>
            <person name="de Groot N.N."/>
        </authorList>
    </citation>
    <scope>NUCLEOTIDE SEQUENCE [LARGE SCALE GENOMIC DNA]</scope>
    <source>
        <strain>GEY</strain>
        <strain evidence="2">DSM 9560</strain>
    </source>
</reference>
<dbReference type="STRING" id="1003.SAMN04488541_101595"/>
<organism evidence="1 2">
    <name type="scientific">Thermoflexibacter ruber</name>
    <dbReference type="NCBI Taxonomy" id="1003"/>
    <lineage>
        <taxon>Bacteria</taxon>
        <taxon>Pseudomonadati</taxon>
        <taxon>Bacteroidota</taxon>
        <taxon>Cytophagia</taxon>
        <taxon>Cytophagales</taxon>
        <taxon>Thermoflexibacteraceae</taxon>
        <taxon>Thermoflexibacter</taxon>
    </lineage>
</organism>
<dbReference type="AlphaFoldDB" id="A0A1I2FWZ6"/>
<name>A0A1I2FWZ6_9BACT</name>
<dbReference type="RefSeq" id="WP_091544705.1">
    <property type="nucleotide sequence ID" value="NZ_FONY01000015.1"/>
</dbReference>
<accession>A0A1I2FWZ6</accession>
<gene>
    <name evidence="1" type="ORF">SAMN04488541_101595</name>
</gene>
<keyword evidence="2" id="KW-1185">Reference proteome</keyword>
<sequence>MKKFLLIMSLMLITCYISDDVHGEGGPAQPKRYHLVICYSERGIPAAGCAIADWSGPCDRPQKCEYAQN</sequence>
<dbReference type="Proteomes" id="UP000199513">
    <property type="component" value="Unassembled WGS sequence"/>
</dbReference>